<organism evidence="7 8">
    <name type="scientific">Batillaria attramentaria</name>
    <dbReference type="NCBI Taxonomy" id="370345"/>
    <lineage>
        <taxon>Eukaryota</taxon>
        <taxon>Metazoa</taxon>
        <taxon>Spiralia</taxon>
        <taxon>Lophotrochozoa</taxon>
        <taxon>Mollusca</taxon>
        <taxon>Gastropoda</taxon>
        <taxon>Caenogastropoda</taxon>
        <taxon>Sorbeoconcha</taxon>
        <taxon>Cerithioidea</taxon>
        <taxon>Batillariidae</taxon>
        <taxon>Batillaria</taxon>
    </lineage>
</organism>
<feature type="domain" description="Fe2OG dioxygenase" evidence="6">
    <location>
        <begin position="151"/>
        <end position="257"/>
    </location>
</feature>
<dbReference type="GO" id="GO:0008175">
    <property type="term" value="F:tRNA methyltransferase activity"/>
    <property type="evidence" value="ECO:0007669"/>
    <property type="project" value="UniProtKB-ARBA"/>
</dbReference>
<dbReference type="InterPro" id="IPR013216">
    <property type="entry name" value="Methyltransf_11"/>
</dbReference>
<dbReference type="SUPFAM" id="SSF51197">
    <property type="entry name" value="Clavaminate synthase-like"/>
    <property type="match status" value="1"/>
</dbReference>
<dbReference type="EMBL" id="JACVVK020000036">
    <property type="protein sequence ID" value="KAK7500596.1"/>
    <property type="molecule type" value="Genomic_DNA"/>
</dbReference>
<evidence type="ECO:0000256" key="4">
    <source>
        <dbReference type="ARBA" id="ARBA00022833"/>
    </source>
</evidence>
<evidence type="ECO:0000313" key="8">
    <source>
        <dbReference type="Proteomes" id="UP001519460"/>
    </source>
</evidence>
<keyword evidence="3" id="KW-0808">Transferase</keyword>
<protein>
    <recommendedName>
        <fullName evidence="6">Fe2OG dioxygenase domain-containing protein</fullName>
    </recommendedName>
</protein>
<evidence type="ECO:0000256" key="2">
    <source>
        <dbReference type="ARBA" id="ARBA00022603"/>
    </source>
</evidence>
<dbReference type="PANTHER" id="PTHR13069">
    <property type="entry name" value="ALKYLATED DNA REPAIR PROTEIN ALKB HOMOLOG 8"/>
    <property type="match status" value="1"/>
</dbReference>
<evidence type="ECO:0000256" key="3">
    <source>
        <dbReference type="ARBA" id="ARBA00022679"/>
    </source>
</evidence>
<dbReference type="Gene3D" id="3.40.50.150">
    <property type="entry name" value="Vaccinia Virus protein VP39"/>
    <property type="match status" value="2"/>
</dbReference>
<evidence type="ECO:0000256" key="1">
    <source>
        <dbReference type="ARBA" id="ARBA00001954"/>
    </source>
</evidence>
<gene>
    <name evidence="7" type="ORF">BaRGS_00008171</name>
</gene>
<dbReference type="InterPro" id="IPR005123">
    <property type="entry name" value="Oxoglu/Fe-dep_dioxygenase_dom"/>
</dbReference>
<evidence type="ECO:0000313" key="7">
    <source>
        <dbReference type="EMBL" id="KAK7500596.1"/>
    </source>
</evidence>
<dbReference type="SUPFAM" id="SSF53335">
    <property type="entry name" value="S-adenosyl-L-methionine-dependent methyltransferases"/>
    <property type="match status" value="1"/>
</dbReference>
<dbReference type="PROSITE" id="PS51471">
    <property type="entry name" value="FE2OG_OXY"/>
    <property type="match status" value="1"/>
</dbReference>
<keyword evidence="2" id="KW-0489">Methyltransferase</keyword>
<dbReference type="PANTHER" id="PTHR13069:SF21">
    <property type="entry name" value="ALKYLATED DNA REPAIR PROTEIN ALKB HOMOLOG 8"/>
    <property type="match status" value="1"/>
</dbReference>
<keyword evidence="8" id="KW-1185">Reference proteome</keyword>
<dbReference type="InterPro" id="IPR051422">
    <property type="entry name" value="AlkB_tRNA_MeTrf/Diox"/>
</dbReference>
<proteinExistence type="predicted"/>
<dbReference type="AlphaFoldDB" id="A0ABD0LMV7"/>
<comment type="cofactor">
    <cofactor evidence="1">
        <name>Fe(2+)</name>
        <dbReference type="ChEBI" id="CHEBI:29033"/>
    </cofactor>
</comment>
<dbReference type="Gene3D" id="2.60.120.590">
    <property type="entry name" value="Alpha-ketoglutarate-dependent dioxygenase AlkB-like"/>
    <property type="match status" value="1"/>
</dbReference>
<keyword evidence="5" id="KW-0694">RNA-binding</keyword>
<dbReference type="InterPro" id="IPR037151">
    <property type="entry name" value="AlkB-like_sf"/>
</dbReference>
<keyword evidence="4" id="KW-0862">Zinc</keyword>
<accession>A0ABD0LMV7</accession>
<evidence type="ECO:0000259" key="6">
    <source>
        <dbReference type="PROSITE" id="PS51471"/>
    </source>
</evidence>
<dbReference type="Proteomes" id="UP001519460">
    <property type="component" value="Unassembled WGS sequence"/>
</dbReference>
<dbReference type="InterPro" id="IPR029063">
    <property type="entry name" value="SAM-dependent_MTases_sf"/>
</dbReference>
<evidence type="ECO:0000256" key="5">
    <source>
        <dbReference type="ARBA" id="ARBA00022884"/>
    </source>
</evidence>
<dbReference type="GO" id="GO:0032259">
    <property type="term" value="P:methylation"/>
    <property type="evidence" value="ECO:0007669"/>
    <property type="project" value="UniProtKB-KW"/>
</dbReference>
<comment type="caution">
    <text evidence="7">The sequence shown here is derived from an EMBL/GenBank/DDBJ whole genome shotgun (WGS) entry which is preliminary data.</text>
</comment>
<name>A0ABD0LMV7_9CAEN</name>
<dbReference type="InterPro" id="IPR027450">
    <property type="entry name" value="AlkB-like"/>
</dbReference>
<reference evidence="7 8" key="1">
    <citation type="journal article" date="2023" name="Sci. Data">
        <title>Genome assembly of the Korean intertidal mud-creeper Batillaria attramentaria.</title>
        <authorList>
            <person name="Patra A.K."/>
            <person name="Ho P.T."/>
            <person name="Jun S."/>
            <person name="Lee S.J."/>
            <person name="Kim Y."/>
            <person name="Won Y.J."/>
        </authorList>
    </citation>
    <scope>NUCLEOTIDE SEQUENCE [LARGE SCALE GENOMIC DNA]</scope>
    <source>
        <strain evidence="7">Wonlab-2016</strain>
    </source>
</reference>
<dbReference type="Pfam" id="PF08241">
    <property type="entry name" value="Methyltransf_11"/>
    <property type="match status" value="1"/>
</dbReference>
<dbReference type="GO" id="GO:0003723">
    <property type="term" value="F:RNA binding"/>
    <property type="evidence" value="ECO:0007669"/>
    <property type="project" value="UniProtKB-KW"/>
</dbReference>
<dbReference type="GO" id="GO:0006400">
    <property type="term" value="P:tRNA modification"/>
    <property type="evidence" value="ECO:0007669"/>
    <property type="project" value="UniProtKB-ARBA"/>
</dbReference>
<dbReference type="Pfam" id="PF13532">
    <property type="entry name" value="2OG-FeII_Oxy_2"/>
    <property type="match status" value="1"/>
</dbReference>
<dbReference type="CDD" id="cd02440">
    <property type="entry name" value="AdoMet_MTases"/>
    <property type="match status" value="1"/>
</dbReference>
<sequence length="660" mass="72674">MAARMDGHTSKQQRKLTKKIARIKDHLSKTENITVCDYPTEVVCVQNGGLDNGISQADIYHIFQHEMPPGLKLVPDFISAETEGMLLQAVSFEEESSCGSSLKHRQVKHFGYEFKYGINNVNPNAPLDEGIPEVCGEFLHKALEQNLVAHYPDQLTVNRYLPGQGIPPHVDTPSAFEDGLMSLSCGSQVLMDFRHPDGRHLSVLLPPRSLLVMTGESRYIWSHGITPRKSDIVPSEQGGLTLAPRGVRVSFTFRKLSSTAGITPEIGKDSVSCMPTSDREAATLESQHVHTVYEEIAGHFSDTRHKPWPKIAEFLLAQEHGSILVDIGCGNGKYFGINTHLCEIGSDRSENLASICHSRGHKVFVSDVLAIPVRSCTVDVGLCIAVIHHLSTQTRRRKAVEELVRILRPGGSVLIYVWAQEQEKDKQKSKYLKPWKQGQGSGGTAADEISSHLSDGLVFETSSSQDRSDGGFDSMSVNSSGTKDSFRFIHSEETFRNQCDAAELKLENCGFVGDSQTLVSRREENQGVVSHQSQADNRSDCGNSAGVKCDSHELCNSGGGLGAIAAASGKPLQVHVNRTEFKQQDMLVPWKLKKSHQDTMKGSGDPRDDATFHRYYHVFRQGELEALCAEVADCSIKSSYYDQGNWCVVLQKGLQDPTPA</sequence>